<protein>
    <submittedName>
        <fullName evidence="1">Uncharacterized protein</fullName>
    </submittedName>
</protein>
<name>A0A9N7YSU4_PLEPL</name>
<gene>
    <name evidence="1" type="ORF">PLEPLA_LOCUS26406</name>
</gene>
<dbReference type="AlphaFoldDB" id="A0A9N7YSU4"/>
<accession>A0A9N7YSU4</accession>
<dbReference type="Proteomes" id="UP001153269">
    <property type="component" value="Unassembled WGS sequence"/>
</dbReference>
<organism evidence="1 2">
    <name type="scientific">Pleuronectes platessa</name>
    <name type="common">European plaice</name>
    <dbReference type="NCBI Taxonomy" id="8262"/>
    <lineage>
        <taxon>Eukaryota</taxon>
        <taxon>Metazoa</taxon>
        <taxon>Chordata</taxon>
        <taxon>Craniata</taxon>
        <taxon>Vertebrata</taxon>
        <taxon>Euteleostomi</taxon>
        <taxon>Actinopterygii</taxon>
        <taxon>Neopterygii</taxon>
        <taxon>Teleostei</taxon>
        <taxon>Neoteleostei</taxon>
        <taxon>Acanthomorphata</taxon>
        <taxon>Carangaria</taxon>
        <taxon>Pleuronectiformes</taxon>
        <taxon>Pleuronectoidei</taxon>
        <taxon>Pleuronectidae</taxon>
        <taxon>Pleuronectes</taxon>
    </lineage>
</organism>
<reference evidence="1" key="1">
    <citation type="submission" date="2020-03" db="EMBL/GenBank/DDBJ databases">
        <authorList>
            <person name="Weist P."/>
        </authorList>
    </citation>
    <scope>NUCLEOTIDE SEQUENCE</scope>
</reference>
<keyword evidence="2" id="KW-1185">Reference proteome</keyword>
<evidence type="ECO:0000313" key="2">
    <source>
        <dbReference type="Proteomes" id="UP001153269"/>
    </source>
</evidence>
<dbReference type="EMBL" id="CADEAL010002168">
    <property type="protein sequence ID" value="CAB1438487.1"/>
    <property type="molecule type" value="Genomic_DNA"/>
</dbReference>
<evidence type="ECO:0000313" key="1">
    <source>
        <dbReference type="EMBL" id="CAB1438487.1"/>
    </source>
</evidence>
<proteinExistence type="predicted"/>
<comment type="caution">
    <text evidence="1">The sequence shown here is derived from an EMBL/GenBank/DDBJ whole genome shotgun (WGS) entry which is preliminary data.</text>
</comment>
<sequence>MEDYILIWPLAPAGTDKHCGSNTTLAHSVSLSKRLRPVIARTGWRDKTPLQCGVLVNWFWLGAKSPHRHLFVSLPKTREETAFSQASHNASNSL</sequence>